<protein>
    <submittedName>
        <fullName evidence="1">Uncharacterized protein</fullName>
    </submittedName>
</protein>
<dbReference type="EMBL" id="GGEC01081926">
    <property type="protein sequence ID" value="MBX62410.1"/>
    <property type="molecule type" value="Transcribed_RNA"/>
</dbReference>
<organism evidence="1">
    <name type="scientific">Rhizophora mucronata</name>
    <name type="common">Asiatic mangrove</name>
    <dbReference type="NCBI Taxonomy" id="61149"/>
    <lineage>
        <taxon>Eukaryota</taxon>
        <taxon>Viridiplantae</taxon>
        <taxon>Streptophyta</taxon>
        <taxon>Embryophyta</taxon>
        <taxon>Tracheophyta</taxon>
        <taxon>Spermatophyta</taxon>
        <taxon>Magnoliopsida</taxon>
        <taxon>eudicotyledons</taxon>
        <taxon>Gunneridae</taxon>
        <taxon>Pentapetalae</taxon>
        <taxon>rosids</taxon>
        <taxon>fabids</taxon>
        <taxon>Malpighiales</taxon>
        <taxon>Rhizophoraceae</taxon>
        <taxon>Rhizophora</taxon>
    </lineage>
</organism>
<reference evidence="1" key="1">
    <citation type="submission" date="2018-02" db="EMBL/GenBank/DDBJ databases">
        <title>Rhizophora mucronata_Transcriptome.</title>
        <authorList>
            <person name="Meera S.P."/>
            <person name="Sreeshan A."/>
            <person name="Augustine A."/>
        </authorList>
    </citation>
    <scope>NUCLEOTIDE SEQUENCE</scope>
    <source>
        <tissue evidence="1">Leaf</tissue>
    </source>
</reference>
<sequence>MLGMLQVCLQNASFLLKFTPLNCCTKLIMVIRLVFKVLFQTQYLQIIWRMTKVGRSNPSSSFEINLRNIYIF</sequence>
<name>A0A2P2Q645_RHIMU</name>
<evidence type="ECO:0000313" key="1">
    <source>
        <dbReference type="EMBL" id="MBX62410.1"/>
    </source>
</evidence>
<dbReference type="AlphaFoldDB" id="A0A2P2Q645"/>
<proteinExistence type="predicted"/>
<accession>A0A2P2Q645</accession>